<keyword evidence="9" id="KW-1185">Reference proteome</keyword>
<dbReference type="KEGG" id="cohn:KCTCHS21_04010"/>
<dbReference type="InterPro" id="IPR003507">
    <property type="entry name" value="S66_fam"/>
</dbReference>
<feature type="domain" description="LD-carboxypeptidase C-terminal" evidence="7">
    <location>
        <begin position="108"/>
        <end position="230"/>
    </location>
</feature>
<dbReference type="AlphaFoldDB" id="A0A3T1CYR4"/>
<accession>A0A3T1CYR4</accession>
<dbReference type="GO" id="GO:0008236">
    <property type="term" value="F:serine-type peptidase activity"/>
    <property type="evidence" value="ECO:0007669"/>
    <property type="project" value="UniProtKB-KW"/>
</dbReference>
<evidence type="ECO:0000313" key="9">
    <source>
        <dbReference type="Proteomes" id="UP000289856"/>
    </source>
</evidence>
<dbReference type="SUPFAM" id="SSF52317">
    <property type="entry name" value="Class I glutamine amidotransferase-like"/>
    <property type="match status" value="1"/>
</dbReference>
<protein>
    <recommendedName>
        <fullName evidence="10">LD-carboxypeptidase C-terminal domain-containing protein</fullName>
    </recommendedName>
</protein>
<dbReference type="Gene3D" id="3.50.30.60">
    <property type="entry name" value="LD-carboxypeptidase A C-terminal domain-like"/>
    <property type="match status" value="1"/>
</dbReference>
<evidence type="ECO:0000256" key="1">
    <source>
        <dbReference type="ARBA" id="ARBA00010233"/>
    </source>
</evidence>
<keyword evidence="5" id="KW-0720">Serine protease</keyword>
<dbReference type="InterPro" id="IPR027478">
    <property type="entry name" value="LdcA_N"/>
</dbReference>
<dbReference type="InterPro" id="IPR040449">
    <property type="entry name" value="Peptidase_S66_N"/>
</dbReference>
<dbReference type="GO" id="GO:0004180">
    <property type="term" value="F:carboxypeptidase activity"/>
    <property type="evidence" value="ECO:0007669"/>
    <property type="project" value="UniProtKB-KW"/>
</dbReference>
<dbReference type="InterPro" id="IPR040921">
    <property type="entry name" value="Peptidase_S66C"/>
</dbReference>
<dbReference type="SUPFAM" id="SSF141986">
    <property type="entry name" value="LD-carboxypeptidase A C-terminal domain-like"/>
    <property type="match status" value="1"/>
</dbReference>
<evidence type="ECO:0000256" key="3">
    <source>
        <dbReference type="ARBA" id="ARBA00022670"/>
    </source>
</evidence>
<evidence type="ECO:0000256" key="2">
    <source>
        <dbReference type="ARBA" id="ARBA00022645"/>
    </source>
</evidence>
<keyword evidence="2" id="KW-0121">Carboxypeptidase</keyword>
<evidence type="ECO:0000256" key="5">
    <source>
        <dbReference type="ARBA" id="ARBA00022825"/>
    </source>
</evidence>
<dbReference type="InterPro" id="IPR027461">
    <property type="entry name" value="Carboxypeptidase_A_C_sf"/>
</dbReference>
<gene>
    <name evidence="8" type="ORF">KCTCHS21_04010</name>
</gene>
<dbReference type="CDD" id="cd07062">
    <property type="entry name" value="Peptidase_S66_mccF_like"/>
    <property type="match status" value="1"/>
</dbReference>
<dbReference type="GO" id="GO:0006508">
    <property type="term" value="P:proteolysis"/>
    <property type="evidence" value="ECO:0007669"/>
    <property type="project" value="UniProtKB-KW"/>
</dbReference>
<proteinExistence type="inferred from homology"/>
<evidence type="ECO:0000259" key="6">
    <source>
        <dbReference type="Pfam" id="PF02016"/>
    </source>
</evidence>
<reference evidence="8 9" key="1">
    <citation type="submission" date="2019-01" db="EMBL/GenBank/DDBJ databases">
        <title>Complete genome sequence of Cohnella hallensis HS21 isolated from Korean fir (Abies koreana) rhizospheric soil.</title>
        <authorList>
            <person name="Jiang L."/>
            <person name="Kang S.W."/>
            <person name="Kim S."/>
            <person name="Jung J."/>
            <person name="Kim C.Y."/>
            <person name="Kim D.H."/>
            <person name="Kim S.W."/>
            <person name="Lee J."/>
        </authorList>
    </citation>
    <scope>NUCLEOTIDE SEQUENCE [LARGE SCALE GENOMIC DNA]</scope>
    <source>
        <strain evidence="8 9">HS21</strain>
    </source>
</reference>
<evidence type="ECO:0000313" key="8">
    <source>
        <dbReference type="EMBL" id="BBI31002.1"/>
    </source>
</evidence>
<dbReference type="InterPro" id="IPR029062">
    <property type="entry name" value="Class_I_gatase-like"/>
</dbReference>
<name>A0A3T1CYR4_9BACL</name>
<dbReference type="Gene3D" id="3.40.50.10740">
    <property type="entry name" value="Class I glutamine amidotransferase-like"/>
    <property type="match status" value="1"/>
</dbReference>
<keyword evidence="4" id="KW-0378">Hydrolase</keyword>
<sequence>MDILPLVNWDLLRNQTPKWILGYSDISTFTFAYTLLTGHATAHGPNYVDLGAEQIDNTTARWLDVLSTEHNKHVRQTSSLLHCSSWGNPLDRETRWEILGDKASERYSGRLIGGCLDTISILIGTKFAPVEQFTTTYCQSSGLIWYLESCEMNAADIYRHLWQMKESGWFHHTNGVLIGRAAGYSHSKNFELIDALTSIFAPLHIPVIYNVDIGHVPPQITVINGCLAEVKCSDGKGEVSLILS</sequence>
<dbReference type="Pfam" id="PF02016">
    <property type="entry name" value="Peptidase_S66"/>
    <property type="match status" value="1"/>
</dbReference>
<dbReference type="Pfam" id="PF17676">
    <property type="entry name" value="Peptidase_S66C"/>
    <property type="match status" value="1"/>
</dbReference>
<dbReference type="PANTHER" id="PTHR30237:SF2">
    <property type="entry name" value="MUREIN TETRAPEPTIDE CARBOXYPEPTIDASE"/>
    <property type="match status" value="1"/>
</dbReference>
<dbReference type="Proteomes" id="UP000289856">
    <property type="component" value="Chromosome"/>
</dbReference>
<keyword evidence="3" id="KW-0645">Protease</keyword>
<evidence type="ECO:0000259" key="7">
    <source>
        <dbReference type="Pfam" id="PF17676"/>
    </source>
</evidence>
<evidence type="ECO:0008006" key="10">
    <source>
        <dbReference type="Google" id="ProtNLM"/>
    </source>
</evidence>
<dbReference type="EMBL" id="AP019400">
    <property type="protein sequence ID" value="BBI31002.1"/>
    <property type="molecule type" value="Genomic_DNA"/>
</dbReference>
<feature type="domain" description="LD-carboxypeptidase N-terminal" evidence="6">
    <location>
        <begin position="2"/>
        <end position="44"/>
    </location>
</feature>
<organism evidence="8 9">
    <name type="scientific">Cohnella abietis</name>
    <dbReference type="NCBI Taxonomy" id="2507935"/>
    <lineage>
        <taxon>Bacteria</taxon>
        <taxon>Bacillati</taxon>
        <taxon>Bacillota</taxon>
        <taxon>Bacilli</taxon>
        <taxon>Bacillales</taxon>
        <taxon>Paenibacillaceae</taxon>
        <taxon>Cohnella</taxon>
    </lineage>
</organism>
<evidence type="ECO:0000256" key="4">
    <source>
        <dbReference type="ARBA" id="ARBA00022801"/>
    </source>
</evidence>
<dbReference type="PANTHER" id="PTHR30237">
    <property type="entry name" value="MURAMOYLTETRAPEPTIDE CARBOXYPEPTIDASE"/>
    <property type="match status" value="1"/>
</dbReference>
<comment type="similarity">
    <text evidence="1">Belongs to the peptidase S66 family.</text>
</comment>